<evidence type="ECO:0000313" key="1">
    <source>
        <dbReference type="EMBL" id="EFN89444.1"/>
    </source>
</evidence>
<gene>
    <name evidence="1" type="ORF">EAI_17058</name>
</gene>
<dbReference type="Proteomes" id="UP000008237">
    <property type="component" value="Unassembled WGS sequence"/>
</dbReference>
<proteinExistence type="predicted"/>
<dbReference type="AlphaFoldDB" id="E2B4F0"/>
<dbReference type="EMBL" id="GL445552">
    <property type="protein sequence ID" value="EFN89444.1"/>
    <property type="molecule type" value="Genomic_DNA"/>
</dbReference>
<protein>
    <submittedName>
        <fullName evidence="1">Uncharacterized protein</fullName>
    </submittedName>
</protein>
<reference evidence="1 2" key="1">
    <citation type="journal article" date="2010" name="Science">
        <title>Genomic comparison of the ants Camponotus floridanus and Harpegnathos saltator.</title>
        <authorList>
            <person name="Bonasio R."/>
            <person name="Zhang G."/>
            <person name="Ye C."/>
            <person name="Mutti N.S."/>
            <person name="Fang X."/>
            <person name="Qin N."/>
            <person name="Donahue G."/>
            <person name="Yang P."/>
            <person name="Li Q."/>
            <person name="Li C."/>
            <person name="Zhang P."/>
            <person name="Huang Z."/>
            <person name="Berger S.L."/>
            <person name="Reinberg D."/>
            <person name="Wang J."/>
            <person name="Liebig J."/>
        </authorList>
    </citation>
    <scope>NUCLEOTIDE SEQUENCE [LARGE SCALE GENOMIC DNA]</scope>
    <source>
        <strain evidence="1 2">R22 G/1</strain>
    </source>
</reference>
<keyword evidence="2" id="KW-1185">Reference proteome</keyword>
<name>E2B4F0_HARSA</name>
<accession>E2B4F0</accession>
<dbReference type="OrthoDB" id="6084525at2759"/>
<dbReference type="InParanoid" id="E2B4F0"/>
<evidence type="ECO:0000313" key="2">
    <source>
        <dbReference type="Proteomes" id="UP000008237"/>
    </source>
</evidence>
<organism evidence="2">
    <name type="scientific">Harpegnathos saltator</name>
    <name type="common">Jerdon's jumping ant</name>
    <dbReference type="NCBI Taxonomy" id="610380"/>
    <lineage>
        <taxon>Eukaryota</taxon>
        <taxon>Metazoa</taxon>
        <taxon>Ecdysozoa</taxon>
        <taxon>Arthropoda</taxon>
        <taxon>Hexapoda</taxon>
        <taxon>Insecta</taxon>
        <taxon>Pterygota</taxon>
        <taxon>Neoptera</taxon>
        <taxon>Endopterygota</taxon>
        <taxon>Hymenoptera</taxon>
        <taxon>Apocrita</taxon>
        <taxon>Aculeata</taxon>
        <taxon>Formicoidea</taxon>
        <taxon>Formicidae</taxon>
        <taxon>Ponerinae</taxon>
        <taxon>Ponerini</taxon>
        <taxon>Harpegnathos</taxon>
    </lineage>
</organism>
<sequence length="88" mass="10424">MSHLRTKTRVFGDRSYRHVTATGEYRRNQFSLLKGRPQNIVHRLEHRFHEEQLRCITVMTIVNNPVPNTGWLQQSKLLCYCCEIHESG</sequence>